<dbReference type="EMBL" id="CP002629">
    <property type="protein sequence ID" value="AEB07938.1"/>
    <property type="molecule type" value="Genomic_DNA"/>
</dbReference>
<protein>
    <submittedName>
        <fullName evidence="1">Uncharacterized protein</fullName>
    </submittedName>
</protein>
<dbReference type="KEGG" id="dao:Desac_0039"/>
<sequence length="138" mass="14872">MSSKPKVEIIVYDAPTAVAATGCGCGCGCGDHDHGREHGPGHDHHHMHDDCLSKIGYDLQTQAMALTLEKAFPGQVSVEYINVLKDPRGSRLPQTALLCSLAYPTPLVYINGQGRFAGSVPVERIRDEVSKHLAVTTH</sequence>
<evidence type="ECO:0000313" key="2">
    <source>
        <dbReference type="Proteomes" id="UP000000483"/>
    </source>
</evidence>
<evidence type="ECO:0000313" key="1">
    <source>
        <dbReference type="EMBL" id="AEB07938.1"/>
    </source>
</evidence>
<dbReference type="OrthoDB" id="1724796at2"/>
<reference evidence="1 2" key="1">
    <citation type="journal article" date="2011" name="Stand. Genomic Sci.">
        <title>Complete genome sequence of the acetate-degrading sulfate reducer Desulfobacca acetoxidans type strain (ASRB2).</title>
        <authorList>
            <person name="Goker M."/>
            <person name="Teshima H."/>
            <person name="Lapidus A."/>
            <person name="Nolan M."/>
            <person name="Lucas S."/>
            <person name="Hammon N."/>
            <person name="Deshpande S."/>
            <person name="Cheng J.F."/>
            <person name="Tapia R."/>
            <person name="Han C."/>
            <person name="Goodwin L."/>
            <person name="Pitluck S."/>
            <person name="Huntemann M."/>
            <person name="Liolios K."/>
            <person name="Ivanova N."/>
            <person name="Pagani I."/>
            <person name="Mavromatis K."/>
            <person name="Ovchinikova G."/>
            <person name="Pati A."/>
            <person name="Chen A."/>
            <person name="Palaniappan K."/>
            <person name="Land M."/>
            <person name="Hauser L."/>
            <person name="Brambilla E.M."/>
            <person name="Rohde M."/>
            <person name="Spring S."/>
            <person name="Detter J.C."/>
            <person name="Woyke T."/>
            <person name="Bristow J."/>
            <person name="Eisen J.A."/>
            <person name="Markowitz V."/>
            <person name="Hugenholtz P."/>
            <person name="Kyrpides N.C."/>
            <person name="Klenk H.P."/>
        </authorList>
    </citation>
    <scope>NUCLEOTIDE SEQUENCE [LARGE SCALE GENOMIC DNA]</scope>
    <source>
        <strain evidence="2">ATCC 700848 / DSM 11109 / ASRB2</strain>
    </source>
</reference>
<dbReference type="RefSeq" id="WP_013705053.1">
    <property type="nucleotide sequence ID" value="NC_015388.1"/>
</dbReference>
<proteinExistence type="predicted"/>
<keyword evidence="2" id="KW-1185">Reference proteome</keyword>
<dbReference type="eggNOG" id="ENOG502ZEQY">
    <property type="taxonomic scope" value="Bacteria"/>
</dbReference>
<name>F2NGN1_DESAR</name>
<accession>F2NGN1</accession>
<dbReference type="AlphaFoldDB" id="F2NGN1"/>
<organism evidence="1 2">
    <name type="scientific">Desulfobacca acetoxidans (strain ATCC 700848 / DSM 11109 / ASRB2)</name>
    <dbReference type="NCBI Taxonomy" id="880072"/>
    <lineage>
        <taxon>Bacteria</taxon>
        <taxon>Pseudomonadati</taxon>
        <taxon>Thermodesulfobacteriota</taxon>
        <taxon>Desulfobaccia</taxon>
        <taxon>Desulfobaccales</taxon>
        <taxon>Desulfobaccaceae</taxon>
        <taxon>Desulfobacca</taxon>
    </lineage>
</organism>
<dbReference type="Proteomes" id="UP000000483">
    <property type="component" value="Chromosome"/>
</dbReference>
<dbReference type="STRING" id="880072.Desac_0039"/>
<dbReference type="HOGENOM" id="CLU_1851903_0_0_7"/>
<dbReference type="PROSITE" id="PS51257">
    <property type="entry name" value="PROKAR_LIPOPROTEIN"/>
    <property type="match status" value="1"/>
</dbReference>
<gene>
    <name evidence="1" type="ordered locus">Desac_0039</name>
</gene>
<reference evidence="2" key="2">
    <citation type="submission" date="2011-03" db="EMBL/GenBank/DDBJ databases">
        <title>The complete genome of Desulfobacca acetoxidans DSM 11109.</title>
        <authorList>
            <consortium name="US DOE Joint Genome Institute (JGI-PGF)"/>
            <person name="Lucas S."/>
            <person name="Copeland A."/>
            <person name="Lapidus A."/>
            <person name="Bruce D."/>
            <person name="Goodwin L."/>
            <person name="Pitluck S."/>
            <person name="Peters L."/>
            <person name="Kyrpides N."/>
            <person name="Mavromatis K."/>
            <person name="Ivanova N."/>
            <person name="Ovchinnikova G."/>
            <person name="Teshima H."/>
            <person name="Detter J.C."/>
            <person name="Han C."/>
            <person name="Land M."/>
            <person name="Hauser L."/>
            <person name="Markowitz V."/>
            <person name="Cheng J.-F."/>
            <person name="Hugenholtz P."/>
            <person name="Woyke T."/>
            <person name="Wu D."/>
            <person name="Spring S."/>
            <person name="Schueler E."/>
            <person name="Brambilla E."/>
            <person name="Klenk H.-P."/>
            <person name="Eisen J.A."/>
        </authorList>
    </citation>
    <scope>NUCLEOTIDE SEQUENCE [LARGE SCALE GENOMIC DNA]</scope>
    <source>
        <strain evidence="2">ATCC 700848 / DSM 11109 / ASRB2</strain>
    </source>
</reference>